<dbReference type="GO" id="GO:0004113">
    <property type="term" value="F:2',3'-cyclic-nucleotide 3'-phosphodiesterase activity"/>
    <property type="evidence" value="ECO:0007669"/>
    <property type="project" value="InterPro"/>
</dbReference>
<accession>A0A4V3WBV5</accession>
<dbReference type="Pfam" id="PF13563">
    <property type="entry name" value="2_5_RNA_ligase2"/>
    <property type="match status" value="1"/>
</dbReference>
<gene>
    <name evidence="3" type="primary">thpR</name>
    <name evidence="3" type="ORF">E6C76_11605</name>
</gene>
<feature type="active site" description="Proton donor" evidence="2">
    <location>
        <position position="49"/>
    </location>
</feature>
<dbReference type="PANTHER" id="PTHR35561">
    <property type="entry name" value="RNA 2',3'-CYCLIC PHOSPHODIESTERASE"/>
    <property type="match status" value="1"/>
</dbReference>
<evidence type="ECO:0000313" key="4">
    <source>
        <dbReference type="Proteomes" id="UP000308430"/>
    </source>
</evidence>
<dbReference type="OrthoDB" id="7061261at2"/>
<dbReference type="PANTHER" id="PTHR35561:SF1">
    <property type="entry name" value="RNA 2',3'-CYCLIC PHOSPHODIESTERASE"/>
    <property type="match status" value="1"/>
</dbReference>
<comment type="similarity">
    <text evidence="2">Belongs to the 2H phosphoesterase superfamily. ThpR family.</text>
</comment>
<dbReference type="InterPro" id="IPR004175">
    <property type="entry name" value="RNA_CPDase"/>
</dbReference>
<dbReference type="AlphaFoldDB" id="A0A4V3WBV5"/>
<dbReference type="HAMAP" id="MF_01940">
    <property type="entry name" value="RNA_CPDase"/>
    <property type="match status" value="1"/>
</dbReference>
<dbReference type="SUPFAM" id="SSF55144">
    <property type="entry name" value="LigT-like"/>
    <property type="match status" value="1"/>
</dbReference>
<feature type="short sequence motif" description="HXTX 2" evidence="2">
    <location>
        <begin position="129"/>
        <end position="132"/>
    </location>
</feature>
<name>A0A4V3WBV5_9RHOO</name>
<organism evidence="3 4">
    <name type="scientific">Pseudothauera nasutitermitis</name>
    <dbReference type="NCBI Taxonomy" id="2565930"/>
    <lineage>
        <taxon>Bacteria</taxon>
        <taxon>Pseudomonadati</taxon>
        <taxon>Pseudomonadota</taxon>
        <taxon>Betaproteobacteria</taxon>
        <taxon>Rhodocyclales</taxon>
        <taxon>Zoogloeaceae</taxon>
        <taxon>Pseudothauera</taxon>
    </lineage>
</organism>
<reference evidence="3 4" key="1">
    <citation type="submission" date="2019-04" db="EMBL/GenBank/DDBJ databases">
        <title>Azoarcus nasutitermitis sp. nov. isolated from termite nest.</title>
        <authorList>
            <person name="Lin S.-Y."/>
            <person name="Hameed A."/>
            <person name="Hsu Y.-H."/>
            <person name="Young C.-C."/>
        </authorList>
    </citation>
    <scope>NUCLEOTIDE SEQUENCE [LARGE SCALE GENOMIC DNA]</scope>
    <source>
        <strain evidence="3 4">CC-YHH838</strain>
    </source>
</reference>
<evidence type="ECO:0000313" key="3">
    <source>
        <dbReference type="EMBL" id="THF64689.1"/>
    </source>
</evidence>
<dbReference type="InterPro" id="IPR009097">
    <property type="entry name" value="Cyclic_Pdiesterase"/>
</dbReference>
<protein>
    <recommendedName>
        <fullName evidence="2">RNA 2',3'-cyclic phosphodiesterase</fullName>
        <shortName evidence="2">RNA 2',3'-CPDase</shortName>
        <ecNumber evidence="2">3.1.4.58</ecNumber>
    </recommendedName>
</protein>
<comment type="catalytic activity">
    <reaction evidence="2">
        <text>a 3'-end 2',3'-cyclophospho-ribonucleotide-RNA + H2O = a 3'-end 2'-phospho-ribonucleotide-RNA + H(+)</text>
        <dbReference type="Rhea" id="RHEA:11828"/>
        <dbReference type="Rhea" id="RHEA-COMP:10464"/>
        <dbReference type="Rhea" id="RHEA-COMP:17353"/>
        <dbReference type="ChEBI" id="CHEBI:15377"/>
        <dbReference type="ChEBI" id="CHEBI:15378"/>
        <dbReference type="ChEBI" id="CHEBI:83064"/>
        <dbReference type="ChEBI" id="CHEBI:173113"/>
        <dbReference type="EC" id="3.1.4.58"/>
    </reaction>
</comment>
<dbReference type="GO" id="GO:0008664">
    <property type="term" value="F:RNA 2',3'-cyclic 3'-phosphodiesterase activity"/>
    <property type="evidence" value="ECO:0007669"/>
    <property type="project" value="UniProtKB-EC"/>
</dbReference>
<keyword evidence="4" id="KW-1185">Reference proteome</keyword>
<dbReference type="EMBL" id="SSOC01000004">
    <property type="protein sequence ID" value="THF64689.1"/>
    <property type="molecule type" value="Genomic_DNA"/>
</dbReference>
<dbReference type="Proteomes" id="UP000308430">
    <property type="component" value="Unassembled WGS sequence"/>
</dbReference>
<proteinExistence type="inferred from homology"/>
<feature type="active site" description="Proton acceptor" evidence="2">
    <location>
        <position position="129"/>
    </location>
</feature>
<evidence type="ECO:0000256" key="1">
    <source>
        <dbReference type="ARBA" id="ARBA00022801"/>
    </source>
</evidence>
<keyword evidence="1 2" id="KW-0378">Hydrolase</keyword>
<evidence type="ECO:0000256" key="2">
    <source>
        <dbReference type="HAMAP-Rule" id="MF_01940"/>
    </source>
</evidence>
<sequence>MTHPDASAPTDRLFLALWPDTRLRGALARHADDWRWPRSARRVRTEKLHLTLHFIGEVVRSRTAALIDALAVPCAPFQLALGRPANWAHGLAVLEIVRPPAALADLHGALGEALQRAGLAVERRAFRPHVTLARQAAGALPPAQGPELAWAVRGYALVVSDPGAGGGYRVLAHYPAQGAGG</sequence>
<dbReference type="Gene3D" id="3.90.1140.10">
    <property type="entry name" value="Cyclic phosphodiesterase"/>
    <property type="match status" value="1"/>
</dbReference>
<dbReference type="RefSeq" id="WP_136348408.1">
    <property type="nucleotide sequence ID" value="NZ_SSOC01000004.1"/>
</dbReference>
<dbReference type="EC" id="3.1.4.58" evidence="2"/>
<comment type="function">
    <text evidence="2">Hydrolyzes RNA 2',3'-cyclic phosphodiester to an RNA 2'-phosphomonoester.</text>
</comment>
<feature type="short sequence motif" description="HXTX 1" evidence="2">
    <location>
        <begin position="49"/>
        <end position="52"/>
    </location>
</feature>
<comment type="caution">
    <text evidence="3">The sequence shown here is derived from an EMBL/GenBank/DDBJ whole genome shotgun (WGS) entry which is preliminary data.</text>
</comment>
<dbReference type="NCBIfam" id="TIGR02258">
    <property type="entry name" value="2_5_ligase"/>
    <property type="match status" value="1"/>
</dbReference>